<evidence type="ECO:0000256" key="1">
    <source>
        <dbReference type="ARBA" id="ARBA00004613"/>
    </source>
</evidence>
<evidence type="ECO:0000313" key="6">
    <source>
        <dbReference type="EMBL" id="KAG9283724.1"/>
    </source>
</evidence>
<protein>
    <recommendedName>
        <fullName evidence="4">Neurexophilin-1</fullName>
    </recommendedName>
</protein>
<dbReference type="EMBL" id="JAICCE010000001">
    <property type="protein sequence ID" value="KAG9283724.1"/>
    <property type="molecule type" value="Genomic_DNA"/>
</dbReference>
<feature type="compositionally biased region" description="Basic residues" evidence="5">
    <location>
        <begin position="141"/>
        <end position="155"/>
    </location>
</feature>
<dbReference type="PANTHER" id="PTHR17103">
    <property type="entry name" value="NEUREXOPHILIN"/>
    <property type="match status" value="1"/>
</dbReference>
<evidence type="ECO:0000256" key="3">
    <source>
        <dbReference type="ARBA" id="ARBA00022525"/>
    </source>
</evidence>
<evidence type="ECO:0000256" key="5">
    <source>
        <dbReference type="SAM" id="MobiDB-lite"/>
    </source>
</evidence>
<evidence type="ECO:0000313" key="7">
    <source>
        <dbReference type="Proteomes" id="UP000752171"/>
    </source>
</evidence>
<comment type="subcellular location">
    <subcellularLocation>
        <location evidence="1">Secreted</location>
    </subcellularLocation>
</comment>
<dbReference type="InterPro" id="IPR026845">
    <property type="entry name" value="NXPH/NXPE"/>
</dbReference>
<accession>A0A8T2MKP2</accession>
<reference evidence="6 7" key="1">
    <citation type="submission" date="2021-07" db="EMBL/GenBank/DDBJ databases">
        <authorList>
            <person name="Imarazene B."/>
            <person name="Zahm M."/>
            <person name="Klopp C."/>
            <person name="Cabau C."/>
            <person name="Beille S."/>
            <person name="Jouanno E."/>
            <person name="Castinel A."/>
            <person name="Lluch J."/>
            <person name="Gil L."/>
            <person name="Kuchtly C."/>
            <person name="Lopez Roques C."/>
            <person name="Donnadieu C."/>
            <person name="Parrinello H."/>
            <person name="Journot L."/>
            <person name="Du K."/>
            <person name="Schartl M."/>
            <person name="Retaux S."/>
            <person name="Guiguen Y."/>
        </authorList>
    </citation>
    <scope>NUCLEOTIDE SEQUENCE [LARGE SCALE GENOMIC DNA]</scope>
    <source>
        <strain evidence="6">Pach_M1</strain>
        <tissue evidence="6">Testis</tissue>
    </source>
</reference>
<dbReference type="PANTHER" id="PTHR17103:SF13">
    <property type="entry name" value="NEUREXOPHILIN-1"/>
    <property type="match status" value="1"/>
</dbReference>
<dbReference type="OrthoDB" id="9887748at2759"/>
<dbReference type="GO" id="GO:0005102">
    <property type="term" value="F:signaling receptor binding"/>
    <property type="evidence" value="ECO:0007669"/>
    <property type="project" value="TreeGrafter"/>
</dbReference>
<evidence type="ECO:0000256" key="4">
    <source>
        <dbReference type="ARBA" id="ARBA00039997"/>
    </source>
</evidence>
<comment type="caution">
    <text evidence="6">The sequence shown here is derived from an EMBL/GenBank/DDBJ whole genome shotgun (WGS) entry which is preliminary data.</text>
</comment>
<gene>
    <name evidence="6" type="primary">NXPH1</name>
    <name evidence="6" type="ORF">AMEX_G2523</name>
</gene>
<sequence>MLHFFKDSLCCTCDHPAPPSPLSQTLIYGLQDSQSLILDGLLNAREPDCPYCPHRPHRPVPGLHTWTTWTDPRQPRALLTCLALLRAGAVHIGECVPKTPELQKIEEPESPVKVLGADPAGLKGLNGKTGFGEHLPDKTLHPRGQRSRSRPPFKTGKLRKMFGWGDFHCNVRTSSMDLLIRGKIMDHGNGTFSVNFLCNTSGLGNVSVELAPPTKLVEFGLAQEVSEESVESKLFNCRIESEKVEQSSRGAWCRNNPSKSCESQQTHSHISWLCAKPFKVICVYISFHSMDYKLLQKICPDYNYHSDAPYFPSG</sequence>
<dbReference type="GO" id="GO:0005576">
    <property type="term" value="C:extracellular region"/>
    <property type="evidence" value="ECO:0007669"/>
    <property type="project" value="UniProtKB-SubCell"/>
</dbReference>
<proteinExistence type="inferred from homology"/>
<feature type="region of interest" description="Disordered" evidence="5">
    <location>
        <begin position="128"/>
        <end position="155"/>
    </location>
</feature>
<dbReference type="InterPro" id="IPR010450">
    <property type="entry name" value="Nxph"/>
</dbReference>
<dbReference type="AlphaFoldDB" id="A0A8T2MKP2"/>
<dbReference type="Pfam" id="PF06312">
    <property type="entry name" value="Neurexophilin"/>
    <property type="match status" value="1"/>
</dbReference>
<organism evidence="6 7">
    <name type="scientific">Astyanax mexicanus</name>
    <name type="common">Blind cave fish</name>
    <name type="synonym">Astyanax fasciatus mexicanus</name>
    <dbReference type="NCBI Taxonomy" id="7994"/>
    <lineage>
        <taxon>Eukaryota</taxon>
        <taxon>Metazoa</taxon>
        <taxon>Chordata</taxon>
        <taxon>Craniata</taxon>
        <taxon>Vertebrata</taxon>
        <taxon>Euteleostomi</taxon>
        <taxon>Actinopterygii</taxon>
        <taxon>Neopterygii</taxon>
        <taxon>Teleostei</taxon>
        <taxon>Ostariophysi</taxon>
        <taxon>Characiformes</taxon>
        <taxon>Characoidei</taxon>
        <taxon>Acestrorhamphidae</taxon>
        <taxon>Acestrorhamphinae</taxon>
        <taxon>Astyanax</taxon>
    </lineage>
</organism>
<evidence type="ECO:0000256" key="2">
    <source>
        <dbReference type="ARBA" id="ARBA00008118"/>
    </source>
</evidence>
<name>A0A8T2MKP2_ASTMX</name>
<comment type="similarity">
    <text evidence="2">Belongs to the neurexophilin family.</text>
</comment>
<dbReference type="Proteomes" id="UP000752171">
    <property type="component" value="Unassembled WGS sequence"/>
</dbReference>
<keyword evidence="3" id="KW-0964">Secreted</keyword>